<dbReference type="Pfam" id="PF01593">
    <property type="entry name" value="Amino_oxidase"/>
    <property type="match status" value="1"/>
</dbReference>
<dbReference type="Proteomes" id="UP001156940">
    <property type="component" value="Unassembled WGS sequence"/>
</dbReference>
<dbReference type="InterPro" id="IPR036188">
    <property type="entry name" value="FAD/NAD-bd_sf"/>
</dbReference>
<dbReference type="Gene3D" id="3.50.50.60">
    <property type="entry name" value="FAD/NAD(P)-binding domain"/>
    <property type="match status" value="2"/>
</dbReference>
<sequence>MRIADSNAATVVIGAGLAGLAAAVRVARAGRAVVLFDAQPAHGGCCSTTRVDGFSFNNGAVYVAVPSLLRAAFEQLGADLDDEVPMAAIERPFESHLEDGGVVHLTDTATSCVEGPRSAERTRILRDGLGRLRQDWAPVYRALVEHVLPRGPSPWHALLRLGPHLPKMAGSAAALIERRFPDAGVQAAVGSLLLYTGVPPERLPANQIIGLLALMEEGFHLPRHGMGAISDALLRHAHAAGVAVRLGQAVERIELADGRVSGVRLAGGERIATARVLATTAGFEVVERLLSPGTVPSRLARTARNAPLSHRAVSIQLGCAAPPGPGAFIVNHVPALARQGLLHQTREARPDWLSYTAPTRVVPGLAPAGKSIIECYAPASGIGRASEWSPQQTESTVHRYVEALQHRLPGLSVETVRAIGPAEFMRQRHLYEGALYGIAPGVAPHRLFPHRAGVEGLYLAGQTTFPGYGVAPAVWSGLQAADAMLRDQRRARR</sequence>
<evidence type="ECO:0000256" key="1">
    <source>
        <dbReference type="ARBA" id="ARBA00006046"/>
    </source>
</evidence>
<feature type="domain" description="Amine oxidase" evidence="2">
    <location>
        <begin position="17"/>
        <end position="485"/>
    </location>
</feature>
<accession>A0ABT6J8B2</accession>
<reference evidence="3 4" key="1">
    <citation type="submission" date="2023-04" db="EMBL/GenBank/DDBJ databases">
        <title>Luteimonas endophyticus RD2P54.</title>
        <authorList>
            <person name="Sun J.-Q."/>
        </authorList>
    </citation>
    <scope>NUCLEOTIDE SEQUENCE [LARGE SCALE GENOMIC DNA]</scope>
    <source>
        <strain evidence="3 4">RD2P54</strain>
    </source>
</reference>
<evidence type="ECO:0000313" key="3">
    <source>
        <dbReference type="EMBL" id="MDH5823064.1"/>
    </source>
</evidence>
<evidence type="ECO:0000259" key="2">
    <source>
        <dbReference type="Pfam" id="PF01593"/>
    </source>
</evidence>
<proteinExistence type="inferred from homology"/>
<gene>
    <name evidence="3" type="ORF">QFW77_08690</name>
</gene>
<dbReference type="EMBL" id="JARXRM010000028">
    <property type="protein sequence ID" value="MDH5823064.1"/>
    <property type="molecule type" value="Genomic_DNA"/>
</dbReference>
<comment type="caution">
    <text evidence="3">The sequence shown here is derived from an EMBL/GenBank/DDBJ whole genome shotgun (WGS) entry which is preliminary data.</text>
</comment>
<dbReference type="RefSeq" id="WP_280574125.1">
    <property type="nucleotide sequence ID" value="NZ_JARXRM010000028.1"/>
</dbReference>
<organism evidence="3 4">
    <name type="scientific">Luteimonas endophytica</name>
    <dbReference type="NCBI Taxonomy" id="3042023"/>
    <lineage>
        <taxon>Bacteria</taxon>
        <taxon>Pseudomonadati</taxon>
        <taxon>Pseudomonadota</taxon>
        <taxon>Gammaproteobacteria</taxon>
        <taxon>Lysobacterales</taxon>
        <taxon>Lysobacteraceae</taxon>
        <taxon>Luteimonas</taxon>
    </lineage>
</organism>
<dbReference type="PANTHER" id="PTHR43734">
    <property type="entry name" value="PHYTOENE DESATURASE"/>
    <property type="match status" value="1"/>
</dbReference>
<comment type="similarity">
    <text evidence="1">Belongs to the carotenoid/retinoid oxidoreductase family.</text>
</comment>
<evidence type="ECO:0000313" key="4">
    <source>
        <dbReference type="Proteomes" id="UP001156940"/>
    </source>
</evidence>
<keyword evidence="4" id="KW-1185">Reference proteome</keyword>
<dbReference type="PANTHER" id="PTHR43734:SF4">
    <property type="entry name" value="AMINE OXIDASE DOMAIN-CONTAINING PROTEIN"/>
    <property type="match status" value="1"/>
</dbReference>
<dbReference type="InterPro" id="IPR002937">
    <property type="entry name" value="Amino_oxidase"/>
</dbReference>
<protein>
    <submittedName>
        <fullName evidence="3">FAD-dependent oxidoreductase</fullName>
    </submittedName>
</protein>
<dbReference type="SUPFAM" id="SSF51905">
    <property type="entry name" value="FAD/NAD(P)-binding domain"/>
    <property type="match status" value="1"/>
</dbReference>
<name>A0ABT6J8B2_9GAMM</name>